<reference evidence="1" key="1">
    <citation type="submission" date="2023-10" db="EMBL/GenBank/DDBJ databases">
        <authorList>
            <person name="Chen Y."/>
            <person name="Shah S."/>
            <person name="Dougan E. K."/>
            <person name="Thang M."/>
            <person name="Chan C."/>
        </authorList>
    </citation>
    <scope>NUCLEOTIDE SEQUENCE [LARGE SCALE GENOMIC DNA]</scope>
</reference>
<proteinExistence type="predicted"/>
<organism evidence="1 2">
    <name type="scientific">Prorocentrum cordatum</name>
    <dbReference type="NCBI Taxonomy" id="2364126"/>
    <lineage>
        <taxon>Eukaryota</taxon>
        <taxon>Sar</taxon>
        <taxon>Alveolata</taxon>
        <taxon>Dinophyceae</taxon>
        <taxon>Prorocentrales</taxon>
        <taxon>Prorocentraceae</taxon>
        <taxon>Prorocentrum</taxon>
    </lineage>
</organism>
<protein>
    <submittedName>
        <fullName evidence="1">Uncharacterized protein</fullName>
    </submittedName>
</protein>
<accession>A0ABN9TKY2</accession>
<name>A0ABN9TKY2_9DINO</name>
<dbReference type="EMBL" id="CAUYUJ010014827">
    <property type="protein sequence ID" value="CAK0846506.1"/>
    <property type="molecule type" value="Genomic_DNA"/>
</dbReference>
<evidence type="ECO:0000313" key="1">
    <source>
        <dbReference type="EMBL" id="CAK0846506.1"/>
    </source>
</evidence>
<evidence type="ECO:0000313" key="2">
    <source>
        <dbReference type="Proteomes" id="UP001189429"/>
    </source>
</evidence>
<sequence length="299" mass="31043">MQGTLVAPLPPPAMTAAGPLLAGAALPEAPVLFAGALGGPLVIGLWAPLRNACTLAAQDSRSTARQIILQRVFGRGLLQGWTGASAPAAAAAVQFTTLGPGYHFFRHHLGSSEAAVAAGALAESVITYAPSTRNAQLMHNRVADAPERVTVRGFLPAGPGFGALVARNCLANAGIRVLSQPVAEAITRVAPPGVRESGACKVGGDFFASVLCGVLSMPFNQLFNFQVTSRASLESTPADRARLGVEFLKRQYFVTSSSGALRPSRIMLRDASLRSMYIGCVFSTYAAVERAALSIAARA</sequence>
<dbReference type="Proteomes" id="UP001189429">
    <property type="component" value="Unassembled WGS sequence"/>
</dbReference>
<comment type="caution">
    <text evidence="1">The sequence shown here is derived from an EMBL/GenBank/DDBJ whole genome shotgun (WGS) entry which is preliminary data.</text>
</comment>
<gene>
    <name evidence="1" type="ORF">PCOR1329_LOCUS39984</name>
</gene>
<keyword evidence="2" id="KW-1185">Reference proteome</keyword>